<comment type="caution">
    <text evidence="2">The sequence shown here is derived from an EMBL/GenBank/DDBJ whole genome shotgun (WGS) entry which is preliminary data.</text>
</comment>
<accession>A0ABQ7G7S9</accession>
<dbReference type="EMBL" id="MU070020">
    <property type="protein sequence ID" value="KAF5830648.1"/>
    <property type="molecule type" value="Genomic_DNA"/>
</dbReference>
<feature type="region of interest" description="Disordered" evidence="1">
    <location>
        <begin position="259"/>
        <end position="295"/>
    </location>
</feature>
<evidence type="ECO:0000313" key="2">
    <source>
        <dbReference type="EMBL" id="KAF5830648.1"/>
    </source>
</evidence>
<organism evidence="2 3">
    <name type="scientific">Dunaliella salina</name>
    <name type="common">Green alga</name>
    <name type="synonym">Protococcus salinus</name>
    <dbReference type="NCBI Taxonomy" id="3046"/>
    <lineage>
        <taxon>Eukaryota</taxon>
        <taxon>Viridiplantae</taxon>
        <taxon>Chlorophyta</taxon>
        <taxon>core chlorophytes</taxon>
        <taxon>Chlorophyceae</taxon>
        <taxon>CS clade</taxon>
        <taxon>Chlamydomonadales</taxon>
        <taxon>Dunaliellaceae</taxon>
        <taxon>Dunaliella</taxon>
    </lineage>
</organism>
<sequence>MVVPDGGECVLAQLHDSADPASFFALSLLHFPIPASSPIIIAQLLEQLPEVTVHWVARVSDRGAEGPCLTNFVSFGGSPRGNSSSSLAEAPLPPPFFTPVPYVAQACQSGHGLALVSRAIPLARRGRMKVASLGRTLNPLPLRRIPSALLAPRVVREERQRQEQLQAERQRLSYSVGSSSSSNNGNNSSSKSSNSSRSNNSHTTFNSSSSSSSSSNNNNSHTTFNSNSSNSSNSNCNSHTTFNSSSNNCTASNNSTTCITTNNNNGNSSSSSNSSNSSSSSNSNNSSSSSGSMLI</sequence>
<evidence type="ECO:0000256" key="1">
    <source>
        <dbReference type="SAM" id="MobiDB-lite"/>
    </source>
</evidence>
<feature type="region of interest" description="Disordered" evidence="1">
    <location>
        <begin position="160"/>
        <end position="247"/>
    </location>
</feature>
<feature type="compositionally biased region" description="Basic and acidic residues" evidence="1">
    <location>
        <begin position="160"/>
        <end position="171"/>
    </location>
</feature>
<keyword evidence="3" id="KW-1185">Reference proteome</keyword>
<feature type="compositionally biased region" description="Low complexity" evidence="1">
    <location>
        <begin position="178"/>
        <end position="247"/>
    </location>
</feature>
<dbReference type="Proteomes" id="UP000815325">
    <property type="component" value="Unassembled WGS sequence"/>
</dbReference>
<evidence type="ECO:0000313" key="3">
    <source>
        <dbReference type="Proteomes" id="UP000815325"/>
    </source>
</evidence>
<gene>
    <name evidence="2" type="ORF">DUNSADRAFT_14230</name>
</gene>
<protein>
    <submittedName>
        <fullName evidence="2">Uncharacterized protein</fullName>
    </submittedName>
</protein>
<reference evidence="2" key="1">
    <citation type="submission" date="2017-08" db="EMBL/GenBank/DDBJ databases">
        <authorList>
            <person name="Polle J.E."/>
            <person name="Barry K."/>
            <person name="Cushman J."/>
            <person name="Schmutz J."/>
            <person name="Tran D."/>
            <person name="Hathwaick L.T."/>
            <person name="Yim W.C."/>
            <person name="Jenkins J."/>
            <person name="Mckie-Krisberg Z.M."/>
            <person name="Prochnik S."/>
            <person name="Lindquist E."/>
            <person name="Dockter R.B."/>
            <person name="Adam C."/>
            <person name="Molina H."/>
            <person name="Bunkerborg J."/>
            <person name="Jin E."/>
            <person name="Buchheim M."/>
            <person name="Magnuson J."/>
        </authorList>
    </citation>
    <scope>NUCLEOTIDE SEQUENCE</scope>
    <source>
        <strain evidence="2">CCAP 19/18</strain>
    </source>
</reference>
<name>A0ABQ7G7S9_DUNSA</name>
<proteinExistence type="predicted"/>